<comment type="caution">
    <text evidence="1">The sequence shown here is derived from an EMBL/GenBank/DDBJ whole genome shotgun (WGS) entry which is preliminary data.</text>
</comment>
<proteinExistence type="predicted"/>
<gene>
    <name evidence="1" type="ORF">P879_09429</name>
</gene>
<dbReference type="AlphaFoldDB" id="A0A8T0DHM2"/>
<sequence length="108" mass="12132">MPKSPGSNPSALLQWRSENVIRTAITPIASVSPKTLRELETSVDDLLLKYRTTAPTITTTTAKEIPTRFFKSCGLRPSLHHSETSGVTYFRDGDSHLTHEPITRQIYY</sequence>
<organism evidence="1 2">
    <name type="scientific">Paragonimus westermani</name>
    <dbReference type="NCBI Taxonomy" id="34504"/>
    <lineage>
        <taxon>Eukaryota</taxon>
        <taxon>Metazoa</taxon>
        <taxon>Spiralia</taxon>
        <taxon>Lophotrochozoa</taxon>
        <taxon>Platyhelminthes</taxon>
        <taxon>Trematoda</taxon>
        <taxon>Digenea</taxon>
        <taxon>Plagiorchiida</taxon>
        <taxon>Troglotremata</taxon>
        <taxon>Troglotrematidae</taxon>
        <taxon>Paragonimus</taxon>
    </lineage>
</organism>
<keyword evidence="2" id="KW-1185">Reference proteome</keyword>
<protein>
    <submittedName>
        <fullName evidence="1">Uncharacterized protein</fullName>
    </submittedName>
</protein>
<accession>A0A8T0DHM2</accession>
<evidence type="ECO:0000313" key="1">
    <source>
        <dbReference type="EMBL" id="KAF8567353.1"/>
    </source>
</evidence>
<reference evidence="1 2" key="1">
    <citation type="submission" date="2019-07" db="EMBL/GenBank/DDBJ databases">
        <title>Annotation for the trematode Paragonimus westermani.</title>
        <authorList>
            <person name="Choi Y.-J."/>
        </authorList>
    </citation>
    <scope>NUCLEOTIDE SEQUENCE [LARGE SCALE GENOMIC DNA]</scope>
    <source>
        <strain evidence="1">180907_Pwestermani</strain>
    </source>
</reference>
<name>A0A8T0DHM2_9TREM</name>
<dbReference type="Proteomes" id="UP000699462">
    <property type="component" value="Unassembled WGS sequence"/>
</dbReference>
<evidence type="ECO:0000313" key="2">
    <source>
        <dbReference type="Proteomes" id="UP000699462"/>
    </source>
</evidence>
<dbReference type="EMBL" id="JTDF01003950">
    <property type="protein sequence ID" value="KAF8567353.1"/>
    <property type="molecule type" value="Genomic_DNA"/>
</dbReference>